<evidence type="ECO:0000313" key="3">
    <source>
        <dbReference type="Proteomes" id="UP000000763"/>
    </source>
</evidence>
<feature type="region of interest" description="Disordered" evidence="1">
    <location>
        <begin position="1"/>
        <end position="82"/>
    </location>
</feature>
<name>Q6Z8U2_ORYSJ</name>
<evidence type="ECO:0000313" key="2">
    <source>
        <dbReference type="EMBL" id="BAD10008.1"/>
    </source>
</evidence>
<dbReference type="Proteomes" id="UP000000763">
    <property type="component" value="Chromosome 8"/>
</dbReference>
<accession>Q6Z8U2</accession>
<evidence type="ECO:0000256" key="1">
    <source>
        <dbReference type="SAM" id="MobiDB-lite"/>
    </source>
</evidence>
<dbReference type="EMBL" id="AP004762">
    <property type="protein sequence ID" value="BAD10008.1"/>
    <property type="molecule type" value="Genomic_DNA"/>
</dbReference>
<reference evidence="3" key="2">
    <citation type="journal article" date="2008" name="Nucleic Acids Res.">
        <title>The rice annotation project database (RAP-DB): 2008 update.</title>
        <authorList>
            <consortium name="The rice annotation project (RAP)"/>
        </authorList>
    </citation>
    <scope>GENOME REANNOTATION</scope>
    <source>
        <strain evidence="3">cv. Nipponbare</strain>
    </source>
</reference>
<dbReference type="AlphaFoldDB" id="Q6Z8U2"/>
<gene>
    <name evidence="2" type="primary">P0686H11.14</name>
</gene>
<organism evidence="2 3">
    <name type="scientific">Oryza sativa subsp. japonica</name>
    <name type="common">Rice</name>
    <dbReference type="NCBI Taxonomy" id="39947"/>
    <lineage>
        <taxon>Eukaryota</taxon>
        <taxon>Viridiplantae</taxon>
        <taxon>Streptophyta</taxon>
        <taxon>Embryophyta</taxon>
        <taxon>Tracheophyta</taxon>
        <taxon>Spermatophyta</taxon>
        <taxon>Magnoliopsida</taxon>
        <taxon>Liliopsida</taxon>
        <taxon>Poales</taxon>
        <taxon>Poaceae</taxon>
        <taxon>BOP clade</taxon>
        <taxon>Oryzoideae</taxon>
        <taxon>Oryzeae</taxon>
        <taxon>Oryzinae</taxon>
        <taxon>Oryza</taxon>
        <taxon>Oryza sativa</taxon>
    </lineage>
</organism>
<feature type="compositionally biased region" description="Basic and acidic residues" evidence="1">
    <location>
        <begin position="55"/>
        <end position="69"/>
    </location>
</feature>
<sequence length="117" mass="13119">MSFCLLDGGGEGEEEEPKFYLDKGTPMGINTNPLGGEGTQNNRSRHKINIQANIRQDKTPDIDFRDKPTKTPYGTYGNQREESSAISDLAGYGFEEEDYHVADYMMILQSTMSTTVR</sequence>
<reference evidence="3" key="1">
    <citation type="journal article" date="2005" name="Nature">
        <title>The map-based sequence of the rice genome.</title>
        <authorList>
            <consortium name="International rice genome sequencing project (IRGSP)"/>
            <person name="Matsumoto T."/>
            <person name="Wu J."/>
            <person name="Kanamori H."/>
            <person name="Katayose Y."/>
            <person name="Fujisawa M."/>
            <person name="Namiki N."/>
            <person name="Mizuno H."/>
            <person name="Yamamoto K."/>
            <person name="Antonio B.A."/>
            <person name="Baba T."/>
            <person name="Sakata K."/>
            <person name="Nagamura Y."/>
            <person name="Aoki H."/>
            <person name="Arikawa K."/>
            <person name="Arita K."/>
            <person name="Bito T."/>
            <person name="Chiden Y."/>
            <person name="Fujitsuka N."/>
            <person name="Fukunaka R."/>
            <person name="Hamada M."/>
            <person name="Harada C."/>
            <person name="Hayashi A."/>
            <person name="Hijishita S."/>
            <person name="Honda M."/>
            <person name="Hosokawa S."/>
            <person name="Ichikawa Y."/>
            <person name="Idonuma A."/>
            <person name="Iijima M."/>
            <person name="Ikeda M."/>
            <person name="Ikeno M."/>
            <person name="Ito K."/>
            <person name="Ito S."/>
            <person name="Ito T."/>
            <person name="Ito Y."/>
            <person name="Ito Y."/>
            <person name="Iwabuchi A."/>
            <person name="Kamiya K."/>
            <person name="Karasawa W."/>
            <person name="Kurita K."/>
            <person name="Katagiri S."/>
            <person name="Kikuta A."/>
            <person name="Kobayashi H."/>
            <person name="Kobayashi N."/>
            <person name="Machita K."/>
            <person name="Maehara T."/>
            <person name="Masukawa M."/>
            <person name="Mizubayashi T."/>
            <person name="Mukai Y."/>
            <person name="Nagasaki H."/>
            <person name="Nagata Y."/>
            <person name="Naito S."/>
            <person name="Nakashima M."/>
            <person name="Nakama Y."/>
            <person name="Nakamichi Y."/>
            <person name="Nakamura M."/>
            <person name="Meguro A."/>
            <person name="Negishi M."/>
            <person name="Ohta I."/>
            <person name="Ohta T."/>
            <person name="Okamoto M."/>
            <person name="Ono N."/>
            <person name="Saji S."/>
            <person name="Sakaguchi M."/>
            <person name="Sakai K."/>
            <person name="Shibata M."/>
            <person name="Shimokawa T."/>
            <person name="Song J."/>
            <person name="Takazaki Y."/>
            <person name="Terasawa K."/>
            <person name="Tsugane M."/>
            <person name="Tsuji K."/>
            <person name="Ueda S."/>
            <person name="Waki K."/>
            <person name="Yamagata H."/>
            <person name="Yamamoto M."/>
            <person name="Yamamoto S."/>
            <person name="Yamane H."/>
            <person name="Yoshiki S."/>
            <person name="Yoshihara R."/>
            <person name="Yukawa K."/>
            <person name="Zhong H."/>
            <person name="Yano M."/>
            <person name="Yuan Q."/>
            <person name="Ouyang S."/>
            <person name="Liu J."/>
            <person name="Jones K.M."/>
            <person name="Gansberger K."/>
            <person name="Moffat K."/>
            <person name="Hill J."/>
            <person name="Bera J."/>
            <person name="Fadrosh D."/>
            <person name="Jin S."/>
            <person name="Johri S."/>
            <person name="Kim M."/>
            <person name="Overton L."/>
            <person name="Reardon M."/>
            <person name="Tsitrin T."/>
            <person name="Vuong H."/>
            <person name="Weaver B."/>
            <person name="Ciecko A."/>
            <person name="Tallon L."/>
            <person name="Jackson J."/>
            <person name="Pai G."/>
            <person name="Aken S.V."/>
            <person name="Utterback T."/>
            <person name="Reidmuller S."/>
            <person name="Feldblyum T."/>
            <person name="Hsiao J."/>
            <person name="Zismann V."/>
            <person name="Iobst S."/>
            <person name="de Vazeille A.R."/>
            <person name="Buell C.R."/>
            <person name="Ying K."/>
            <person name="Li Y."/>
            <person name="Lu T."/>
            <person name="Huang Y."/>
            <person name="Zhao Q."/>
            <person name="Feng Q."/>
            <person name="Zhang L."/>
            <person name="Zhu J."/>
            <person name="Weng Q."/>
            <person name="Mu J."/>
            <person name="Lu Y."/>
            <person name="Fan D."/>
            <person name="Liu Y."/>
            <person name="Guan J."/>
            <person name="Zhang Y."/>
            <person name="Yu S."/>
            <person name="Liu X."/>
            <person name="Zhang Y."/>
            <person name="Hong G."/>
            <person name="Han B."/>
            <person name="Choisne N."/>
            <person name="Demange N."/>
            <person name="Orjeda G."/>
            <person name="Samain S."/>
            <person name="Cattolico L."/>
            <person name="Pelletier E."/>
            <person name="Couloux A."/>
            <person name="Segurens B."/>
            <person name="Wincker P."/>
            <person name="D'Hont A."/>
            <person name="Scarpelli C."/>
            <person name="Weissenbach J."/>
            <person name="Salanoubat M."/>
            <person name="Quetier F."/>
            <person name="Yu Y."/>
            <person name="Kim H.R."/>
            <person name="Rambo T."/>
            <person name="Currie J."/>
            <person name="Collura K."/>
            <person name="Luo M."/>
            <person name="Yang T."/>
            <person name="Ammiraju J.S.S."/>
            <person name="Engler F."/>
            <person name="Soderlund C."/>
            <person name="Wing R.A."/>
            <person name="Palmer L.E."/>
            <person name="de la Bastide M."/>
            <person name="Spiegel L."/>
            <person name="Nascimento L."/>
            <person name="Zutavern T."/>
            <person name="O'Shaughnessy A."/>
            <person name="Dike S."/>
            <person name="Dedhia N."/>
            <person name="Preston R."/>
            <person name="Balija V."/>
            <person name="McCombie W.R."/>
            <person name="Chow T."/>
            <person name="Chen H."/>
            <person name="Chung M."/>
            <person name="Chen C."/>
            <person name="Shaw J."/>
            <person name="Wu H."/>
            <person name="Hsiao K."/>
            <person name="Chao Y."/>
            <person name="Chu M."/>
            <person name="Cheng C."/>
            <person name="Hour A."/>
            <person name="Lee P."/>
            <person name="Lin S."/>
            <person name="Lin Y."/>
            <person name="Liou J."/>
            <person name="Liu S."/>
            <person name="Hsing Y."/>
            <person name="Raghuvanshi S."/>
            <person name="Mohanty A."/>
            <person name="Bharti A.K."/>
            <person name="Gaur A."/>
            <person name="Gupta V."/>
            <person name="Kumar D."/>
            <person name="Ravi V."/>
            <person name="Vij S."/>
            <person name="Kapur A."/>
            <person name="Khurana P."/>
            <person name="Khurana P."/>
            <person name="Khurana J.P."/>
            <person name="Tyagi A.K."/>
            <person name="Gaikwad K."/>
            <person name="Singh A."/>
            <person name="Dalal V."/>
            <person name="Srivastava S."/>
            <person name="Dixit A."/>
            <person name="Pal A.K."/>
            <person name="Ghazi I.A."/>
            <person name="Yadav M."/>
            <person name="Pandit A."/>
            <person name="Bhargava A."/>
            <person name="Sureshbabu K."/>
            <person name="Batra K."/>
            <person name="Sharma T.R."/>
            <person name="Mohapatra T."/>
            <person name="Singh N.K."/>
            <person name="Messing J."/>
            <person name="Nelson A.B."/>
            <person name="Fuks G."/>
            <person name="Kavchok S."/>
            <person name="Keizer G."/>
            <person name="Linton E."/>
            <person name="Llaca V."/>
            <person name="Song R."/>
            <person name="Tanyolac B."/>
            <person name="Young S."/>
            <person name="Ho-Il K."/>
            <person name="Hahn J.H."/>
            <person name="Sangsakoo G."/>
            <person name="Vanavichit A."/>
            <person name="de Mattos Luiz.A.T."/>
            <person name="Zimmer P.D."/>
            <person name="Malone G."/>
            <person name="Dellagostin O."/>
            <person name="de Oliveira A.C."/>
            <person name="Bevan M."/>
            <person name="Bancroft I."/>
            <person name="Minx P."/>
            <person name="Cordum H."/>
            <person name="Wilson R."/>
            <person name="Cheng Z."/>
            <person name="Jin W."/>
            <person name="Jiang J."/>
            <person name="Leong S.A."/>
            <person name="Iwama H."/>
            <person name="Gojobori T."/>
            <person name="Itoh T."/>
            <person name="Niimura Y."/>
            <person name="Fujii Y."/>
            <person name="Habara T."/>
            <person name="Sakai H."/>
            <person name="Sato Y."/>
            <person name="Wilson G."/>
            <person name="Kumar K."/>
            <person name="McCouch S."/>
            <person name="Juretic N."/>
            <person name="Hoen D."/>
            <person name="Wright S."/>
            <person name="Bruskiewich R."/>
            <person name="Bureau T."/>
            <person name="Miyao A."/>
            <person name="Hirochika H."/>
            <person name="Nishikawa T."/>
            <person name="Kadowaki K."/>
            <person name="Sugiura M."/>
            <person name="Burr B."/>
            <person name="Sasaki T."/>
        </authorList>
    </citation>
    <scope>NUCLEOTIDE SEQUENCE [LARGE SCALE GENOMIC DNA]</scope>
    <source>
        <strain evidence="3">cv. Nipponbare</strain>
    </source>
</reference>
<protein>
    <submittedName>
        <fullName evidence="2">Uncharacterized protein</fullName>
    </submittedName>
</protein>
<proteinExistence type="predicted"/>